<protein>
    <recommendedName>
        <fullName evidence="3">T6SS immunity protein Tdi1 C-terminal domain-containing protein</fullName>
    </recommendedName>
</protein>
<keyword evidence="2" id="KW-1185">Reference proteome</keyword>
<sequence>MTALQELLSISTPPLGPKTHADSIKDDDLKSLLATHNGFFSLENALWVFSDESLVNIPGHNHPEIQNWSRKYPKTGGVSHAFAVDAIGYPFFTSNQGILRMDLETGKFVRVAMDLEGWAARILKEYSRLTAWRLCHDWQDVHGPLPDGHRLFPKMPFVGGGEETVENMAAAPLVELISFYQELAQQIRDMPEGGEIEIRMVD</sequence>
<dbReference type="Proteomes" id="UP001596492">
    <property type="component" value="Unassembled WGS sequence"/>
</dbReference>
<evidence type="ECO:0000313" key="2">
    <source>
        <dbReference type="Proteomes" id="UP001596492"/>
    </source>
</evidence>
<gene>
    <name evidence="1" type="ORF">ACFQS8_08920</name>
</gene>
<reference evidence="2" key="1">
    <citation type="journal article" date="2019" name="Int. J. Syst. Evol. Microbiol.">
        <title>The Global Catalogue of Microorganisms (GCM) 10K type strain sequencing project: providing services to taxonomists for standard genome sequencing and annotation.</title>
        <authorList>
            <consortium name="The Broad Institute Genomics Platform"/>
            <consortium name="The Broad Institute Genome Sequencing Center for Infectious Disease"/>
            <person name="Wu L."/>
            <person name="Ma J."/>
        </authorList>
    </citation>
    <scope>NUCLEOTIDE SEQUENCE [LARGE SCALE GENOMIC DNA]</scope>
    <source>
        <strain evidence="2">CCUG 51308</strain>
    </source>
</reference>
<comment type="caution">
    <text evidence="1">The sequence shown here is derived from an EMBL/GenBank/DDBJ whole genome shotgun (WGS) entry which is preliminary data.</text>
</comment>
<name>A0ABW2ILH9_9PROT</name>
<organism evidence="1 2">
    <name type="scientific">Hirschia litorea</name>
    <dbReference type="NCBI Taxonomy" id="1199156"/>
    <lineage>
        <taxon>Bacteria</taxon>
        <taxon>Pseudomonadati</taxon>
        <taxon>Pseudomonadota</taxon>
        <taxon>Alphaproteobacteria</taxon>
        <taxon>Hyphomonadales</taxon>
        <taxon>Hyphomonadaceae</taxon>
        <taxon>Hirschia</taxon>
    </lineage>
</organism>
<dbReference type="RefSeq" id="WP_382166975.1">
    <property type="nucleotide sequence ID" value="NZ_JBHTBR010000005.1"/>
</dbReference>
<accession>A0ABW2ILH9</accession>
<evidence type="ECO:0008006" key="3">
    <source>
        <dbReference type="Google" id="ProtNLM"/>
    </source>
</evidence>
<proteinExistence type="predicted"/>
<evidence type="ECO:0000313" key="1">
    <source>
        <dbReference type="EMBL" id="MFC7291733.1"/>
    </source>
</evidence>
<dbReference type="EMBL" id="JBHTBR010000005">
    <property type="protein sequence ID" value="MFC7291733.1"/>
    <property type="molecule type" value="Genomic_DNA"/>
</dbReference>